<evidence type="ECO:0000313" key="1">
    <source>
        <dbReference type="EMBL" id="WOO82971.1"/>
    </source>
</evidence>
<sequence length="381" mass="42307">MCLHNLDALFMAVAPRQPRNAWGRRVDPLATLRDLGHARHEFLKPKPMWPGYDTLATGQESLVLSGKMYYSFMSGHSTAWWIVSCLNKVALTHLVIHLTSDGCNADFQKRFFDQFYVPSIKTLIFADALDVDSVPSIVKWLSTAGATVTALSFSGLKYPKDSYETVPTEENLAPLLDALTKHKGLHHFCMCRGTMCTADSKGFWVRNGKGKLCRPSDVFMGFASPEARRALDNRIDGNATPANEVRRAIRDTLVPARIIMRATNAGLLSKTDAWSTWIWGGEAATSDNPLLRAEGPPRLPPEIMLHILGMLSPPGVLSAAERKRLYDEAGDKVALKARAKEVIAGAKEGMTMDQMMEEWIVSRNFLAGYGVKHFVRWKAIS</sequence>
<keyword evidence="2" id="KW-1185">Reference proteome</keyword>
<dbReference type="AlphaFoldDB" id="A0AAF0YDS1"/>
<dbReference type="RefSeq" id="XP_062629003.1">
    <property type="nucleotide sequence ID" value="XM_062773019.1"/>
</dbReference>
<dbReference type="Proteomes" id="UP000827549">
    <property type="component" value="Chromosome 4"/>
</dbReference>
<evidence type="ECO:0000313" key="2">
    <source>
        <dbReference type="Proteomes" id="UP000827549"/>
    </source>
</evidence>
<dbReference type="CDD" id="cd09917">
    <property type="entry name" value="F-box_SF"/>
    <property type="match status" value="1"/>
</dbReference>
<dbReference type="EMBL" id="CP086717">
    <property type="protein sequence ID" value="WOO82971.1"/>
    <property type="molecule type" value="Genomic_DNA"/>
</dbReference>
<organism evidence="1 2">
    <name type="scientific">Vanrija pseudolonga</name>
    <dbReference type="NCBI Taxonomy" id="143232"/>
    <lineage>
        <taxon>Eukaryota</taxon>
        <taxon>Fungi</taxon>
        <taxon>Dikarya</taxon>
        <taxon>Basidiomycota</taxon>
        <taxon>Agaricomycotina</taxon>
        <taxon>Tremellomycetes</taxon>
        <taxon>Trichosporonales</taxon>
        <taxon>Trichosporonaceae</taxon>
        <taxon>Vanrija</taxon>
    </lineage>
</organism>
<protein>
    <submittedName>
        <fullName evidence="1">Uncharacterized protein</fullName>
    </submittedName>
</protein>
<proteinExistence type="predicted"/>
<dbReference type="GeneID" id="87809673"/>
<gene>
    <name evidence="1" type="ORF">LOC62_04G006450</name>
</gene>
<accession>A0AAF0YDS1</accession>
<name>A0AAF0YDS1_9TREE</name>
<reference evidence="1" key="1">
    <citation type="submission" date="2023-10" db="EMBL/GenBank/DDBJ databases">
        <authorList>
            <person name="Noh H."/>
        </authorList>
    </citation>
    <scope>NUCLEOTIDE SEQUENCE</scope>
    <source>
        <strain evidence="1">DUCC4014</strain>
    </source>
</reference>